<proteinExistence type="predicted"/>
<reference evidence="1 2" key="1">
    <citation type="submission" date="2024-01" db="EMBL/GenBank/DDBJ databases">
        <title>The genomes of 5 underutilized Papilionoideae crops provide insights into root nodulation and disease resistanc.</title>
        <authorList>
            <person name="Yuan L."/>
        </authorList>
    </citation>
    <scope>NUCLEOTIDE SEQUENCE [LARGE SCALE GENOMIC DNA]</scope>
    <source>
        <strain evidence="1">ZHUSHIDOU_FW_LH</strain>
        <tissue evidence="1">Leaf</tissue>
    </source>
</reference>
<dbReference type="Proteomes" id="UP001372338">
    <property type="component" value="Unassembled WGS sequence"/>
</dbReference>
<organism evidence="1 2">
    <name type="scientific">Crotalaria pallida</name>
    <name type="common">Smooth rattlebox</name>
    <name type="synonym">Crotalaria striata</name>
    <dbReference type="NCBI Taxonomy" id="3830"/>
    <lineage>
        <taxon>Eukaryota</taxon>
        <taxon>Viridiplantae</taxon>
        <taxon>Streptophyta</taxon>
        <taxon>Embryophyta</taxon>
        <taxon>Tracheophyta</taxon>
        <taxon>Spermatophyta</taxon>
        <taxon>Magnoliopsida</taxon>
        <taxon>eudicotyledons</taxon>
        <taxon>Gunneridae</taxon>
        <taxon>Pentapetalae</taxon>
        <taxon>rosids</taxon>
        <taxon>fabids</taxon>
        <taxon>Fabales</taxon>
        <taxon>Fabaceae</taxon>
        <taxon>Papilionoideae</taxon>
        <taxon>50 kb inversion clade</taxon>
        <taxon>genistoids sensu lato</taxon>
        <taxon>core genistoids</taxon>
        <taxon>Crotalarieae</taxon>
        <taxon>Crotalaria</taxon>
    </lineage>
</organism>
<protein>
    <submittedName>
        <fullName evidence="1">Uncharacterized protein</fullName>
    </submittedName>
</protein>
<sequence length="251" mass="27602">MATGARPAAIAPPEKRQKIEEKEEVVAKKLVFSKLRCSALVMKMADDVSLPRRDRIDEFDDVPFTSADELLGAVIPRVITDEVRPFLIKFCNMAMDKFNAETQEEDAKYTFADIVHFNTALCNGRCFFITFLGRRNNSASAAAAAANADDDDDDDHPNNMATFQAKVWQKRSGCGDDETIRDSDVSSGNDLWTVVVALAIVTCGVGDKVDSDSDNGDNGVGYVVVAHVVRKQKERAAIGIGKDPLPFNFRY</sequence>
<dbReference type="AlphaFoldDB" id="A0AAN9IMM2"/>
<dbReference type="EMBL" id="JAYWIO010000002">
    <property type="protein sequence ID" value="KAK7282804.1"/>
    <property type="molecule type" value="Genomic_DNA"/>
</dbReference>
<keyword evidence="2" id="KW-1185">Reference proteome</keyword>
<comment type="caution">
    <text evidence="1">The sequence shown here is derived from an EMBL/GenBank/DDBJ whole genome shotgun (WGS) entry which is preliminary data.</text>
</comment>
<evidence type="ECO:0000313" key="1">
    <source>
        <dbReference type="EMBL" id="KAK7282804.1"/>
    </source>
</evidence>
<gene>
    <name evidence="1" type="ORF">RIF29_11870</name>
</gene>
<evidence type="ECO:0000313" key="2">
    <source>
        <dbReference type="Proteomes" id="UP001372338"/>
    </source>
</evidence>
<name>A0AAN9IMM2_CROPI</name>
<accession>A0AAN9IMM2</accession>